<keyword evidence="6 9" id="KW-0812">Transmembrane</keyword>
<sequence>MRAGNATVVAAALIIDALLGEPPESIHPTVWMGRAISALEPPALELREANSRRAAGLLLAATLPAATFLSCCALLRATPRALRLPLEAALLSTALSMRSLGEAARDVRPALEGGLLGEARSRVGRFVGRDTSELSEAGVCRAAVESVAENTSDGVVAPMFYGLLFGAPGALAYRAINTVDSMVGYTSPRHRHLGWAGARLDDLANLAPARLTVLAVAAVSLSPARVLRTARLYGPLSSSPNAGYVEAAFAGALGLRLGGTNTYGGIERRGPFLGDGRPPGVDDIGGAVALMRRACAAIPAAALLAEGARRG</sequence>
<dbReference type="EMBL" id="CADCVM010000485">
    <property type="protein sequence ID" value="CAA9531716.1"/>
    <property type="molecule type" value="Genomic_DNA"/>
</dbReference>
<dbReference type="GO" id="GO:0005886">
    <property type="term" value="C:plasma membrane"/>
    <property type="evidence" value="ECO:0007669"/>
    <property type="project" value="UniProtKB-SubCell"/>
</dbReference>
<dbReference type="PANTHER" id="PTHR34308">
    <property type="entry name" value="COBALAMIN BIOSYNTHESIS PROTEIN CBIB"/>
    <property type="match status" value="1"/>
</dbReference>
<organism evidence="10">
    <name type="scientific">uncultured Rubrobacteraceae bacterium</name>
    <dbReference type="NCBI Taxonomy" id="349277"/>
    <lineage>
        <taxon>Bacteria</taxon>
        <taxon>Bacillati</taxon>
        <taxon>Actinomycetota</taxon>
        <taxon>Rubrobacteria</taxon>
        <taxon>Rubrobacterales</taxon>
        <taxon>Rubrobacteraceae</taxon>
        <taxon>environmental samples</taxon>
    </lineage>
</organism>
<evidence type="ECO:0000256" key="3">
    <source>
        <dbReference type="ARBA" id="ARBA00006263"/>
    </source>
</evidence>
<evidence type="ECO:0000256" key="5">
    <source>
        <dbReference type="ARBA" id="ARBA00022573"/>
    </source>
</evidence>
<comment type="similarity">
    <text evidence="3 9">Belongs to the CobD/CbiB family.</text>
</comment>
<comment type="pathway">
    <text evidence="2 9">Cofactor biosynthesis; adenosylcobalamin biosynthesis.</text>
</comment>
<proteinExistence type="inferred from homology"/>
<dbReference type="HAMAP" id="MF_00024">
    <property type="entry name" value="CobD_CbiB"/>
    <property type="match status" value="1"/>
</dbReference>
<evidence type="ECO:0000313" key="10">
    <source>
        <dbReference type="EMBL" id="CAA9531716.1"/>
    </source>
</evidence>
<evidence type="ECO:0000256" key="4">
    <source>
        <dbReference type="ARBA" id="ARBA00022475"/>
    </source>
</evidence>
<dbReference type="GO" id="GO:0015420">
    <property type="term" value="F:ABC-type vitamin B12 transporter activity"/>
    <property type="evidence" value="ECO:0007669"/>
    <property type="project" value="UniProtKB-UniRule"/>
</dbReference>
<reference evidence="10" key="1">
    <citation type="submission" date="2020-02" db="EMBL/GenBank/DDBJ databases">
        <authorList>
            <person name="Meier V. D."/>
        </authorList>
    </citation>
    <scope>NUCLEOTIDE SEQUENCE</scope>
    <source>
        <strain evidence="10">AVDCRST_MAG05</strain>
    </source>
</reference>
<comment type="subcellular location">
    <subcellularLocation>
        <location evidence="1 9">Cell membrane</location>
        <topology evidence="1 9">Multi-pass membrane protein</topology>
    </subcellularLocation>
</comment>
<dbReference type="UniPathway" id="UPA00148"/>
<dbReference type="GO" id="GO:0016874">
    <property type="term" value="F:ligase activity"/>
    <property type="evidence" value="ECO:0007669"/>
    <property type="project" value="UniProtKB-KW"/>
</dbReference>
<keyword evidence="4 9" id="KW-1003">Cell membrane</keyword>
<keyword evidence="5 9" id="KW-0169">Cobalamin biosynthesis</keyword>
<keyword evidence="8 9" id="KW-0472">Membrane</keyword>
<name>A0A6J4TSX7_9ACTN</name>
<dbReference type="InterPro" id="IPR004485">
    <property type="entry name" value="Cobalamin_biosynth_CobD/CbiB"/>
</dbReference>
<evidence type="ECO:0000256" key="2">
    <source>
        <dbReference type="ARBA" id="ARBA00004953"/>
    </source>
</evidence>
<dbReference type="AlphaFoldDB" id="A0A6J4TSX7"/>
<dbReference type="GO" id="GO:0009236">
    <property type="term" value="P:cobalamin biosynthetic process"/>
    <property type="evidence" value="ECO:0007669"/>
    <property type="project" value="UniProtKB-UniRule"/>
</dbReference>
<dbReference type="NCBIfam" id="TIGR00380">
    <property type="entry name" value="cobal_cbiB"/>
    <property type="match status" value="1"/>
</dbReference>
<evidence type="ECO:0000256" key="1">
    <source>
        <dbReference type="ARBA" id="ARBA00004651"/>
    </source>
</evidence>
<evidence type="ECO:0000256" key="6">
    <source>
        <dbReference type="ARBA" id="ARBA00022692"/>
    </source>
</evidence>
<comment type="function">
    <text evidence="9">Converts cobyric acid to cobinamide by the addition of aminopropanol on the F carboxylic group.</text>
</comment>
<dbReference type="PANTHER" id="PTHR34308:SF1">
    <property type="entry name" value="COBALAMIN BIOSYNTHESIS PROTEIN CBIB"/>
    <property type="match status" value="1"/>
</dbReference>
<keyword evidence="7 9" id="KW-1133">Transmembrane helix</keyword>
<evidence type="ECO:0000256" key="8">
    <source>
        <dbReference type="ARBA" id="ARBA00023136"/>
    </source>
</evidence>
<accession>A0A6J4TSX7</accession>
<comment type="caution">
    <text evidence="9">Lacks conserved residue(s) required for the propagation of feature annotation.</text>
</comment>
<dbReference type="Pfam" id="PF03186">
    <property type="entry name" value="CobD_Cbib"/>
    <property type="match status" value="1"/>
</dbReference>
<keyword evidence="10" id="KW-0436">Ligase</keyword>
<evidence type="ECO:0000256" key="9">
    <source>
        <dbReference type="HAMAP-Rule" id="MF_00024"/>
    </source>
</evidence>
<gene>
    <name evidence="9" type="primary">cobD</name>
    <name evidence="10" type="ORF">AVDCRST_MAG05-4484</name>
</gene>
<protein>
    <recommendedName>
        <fullName evidence="9">Cobalamin biosynthesis protein CobD</fullName>
    </recommendedName>
</protein>
<evidence type="ECO:0000256" key="7">
    <source>
        <dbReference type="ARBA" id="ARBA00022989"/>
    </source>
</evidence>
<feature type="transmembrane region" description="Helical" evidence="9">
    <location>
        <begin position="54"/>
        <end position="75"/>
    </location>
</feature>
<dbReference type="GO" id="GO:0048472">
    <property type="term" value="F:threonine-phosphate decarboxylase activity"/>
    <property type="evidence" value="ECO:0007669"/>
    <property type="project" value="InterPro"/>
</dbReference>